<keyword evidence="2" id="KW-1185">Reference proteome</keyword>
<protein>
    <submittedName>
        <fullName evidence="1">Uncharacterized protein</fullName>
    </submittedName>
</protein>
<sequence length="76" mass="8832">MLHNCMVNQIKEIIRQRLPIYAMLSKTYLLNLIKCGKELKDLQEAINQRLLWSLKDTKNSGFLLNVTMPQFANIAP</sequence>
<dbReference type="EMBL" id="JACSEA010000001">
    <property type="protein sequence ID" value="KAF7411898.1"/>
    <property type="molecule type" value="Genomic_DNA"/>
</dbReference>
<reference evidence="1" key="1">
    <citation type="journal article" date="2020" name="G3 (Bethesda)">
        <title>High-Quality Assemblies for Three Invasive Social Wasps from the &lt;i&gt;Vespula&lt;/i&gt; Genus.</title>
        <authorList>
            <person name="Harrop T.W.R."/>
            <person name="Guhlin J."/>
            <person name="McLaughlin G.M."/>
            <person name="Permina E."/>
            <person name="Stockwell P."/>
            <person name="Gilligan J."/>
            <person name="Le Lec M.F."/>
            <person name="Gruber M.A.M."/>
            <person name="Quinn O."/>
            <person name="Lovegrove M."/>
            <person name="Duncan E.J."/>
            <person name="Remnant E.J."/>
            <person name="Van Eeckhoven J."/>
            <person name="Graham B."/>
            <person name="Knapp R.A."/>
            <person name="Langford K.W."/>
            <person name="Kronenberg Z."/>
            <person name="Press M.O."/>
            <person name="Eacker S.M."/>
            <person name="Wilson-Rankin E.E."/>
            <person name="Purcell J."/>
            <person name="Lester P.J."/>
            <person name="Dearden P.K."/>
        </authorList>
    </citation>
    <scope>NUCLEOTIDE SEQUENCE</scope>
    <source>
        <strain evidence="1">Marl-1</strain>
    </source>
</reference>
<proteinExistence type="predicted"/>
<evidence type="ECO:0000313" key="2">
    <source>
        <dbReference type="Proteomes" id="UP000614350"/>
    </source>
</evidence>
<accession>A0A834KS25</accession>
<name>A0A834KS25_VESVU</name>
<comment type="caution">
    <text evidence="1">The sequence shown here is derived from an EMBL/GenBank/DDBJ whole genome shotgun (WGS) entry which is preliminary data.</text>
</comment>
<evidence type="ECO:0000313" key="1">
    <source>
        <dbReference type="EMBL" id="KAF7411898.1"/>
    </source>
</evidence>
<gene>
    <name evidence="1" type="ORF">HZH66_000794</name>
</gene>
<dbReference type="AlphaFoldDB" id="A0A834KS25"/>
<organism evidence="1 2">
    <name type="scientific">Vespula vulgaris</name>
    <name type="common">Yellow jacket</name>
    <name type="synonym">Wasp</name>
    <dbReference type="NCBI Taxonomy" id="7454"/>
    <lineage>
        <taxon>Eukaryota</taxon>
        <taxon>Metazoa</taxon>
        <taxon>Ecdysozoa</taxon>
        <taxon>Arthropoda</taxon>
        <taxon>Hexapoda</taxon>
        <taxon>Insecta</taxon>
        <taxon>Pterygota</taxon>
        <taxon>Neoptera</taxon>
        <taxon>Endopterygota</taxon>
        <taxon>Hymenoptera</taxon>
        <taxon>Apocrita</taxon>
        <taxon>Aculeata</taxon>
        <taxon>Vespoidea</taxon>
        <taxon>Vespidae</taxon>
        <taxon>Vespinae</taxon>
        <taxon>Vespula</taxon>
    </lineage>
</organism>
<dbReference type="Proteomes" id="UP000614350">
    <property type="component" value="Unassembled WGS sequence"/>
</dbReference>